<dbReference type="InterPro" id="IPR010730">
    <property type="entry name" value="HET"/>
</dbReference>
<evidence type="ECO:0000313" key="3">
    <source>
        <dbReference type="Proteomes" id="UP000604273"/>
    </source>
</evidence>
<sequence length="555" mass="63593">MGLPKTEVEDMATRDLPPSQEIFATPTNEHFLKQYSYHDLNYHEHEIRLVHVFKKPGSNVMHGSLLPPQSLTDISGNYHTISYCAGSAKNTRPIILQGFEFNVFANLDRALRETLTYWSTTNHSKNDCILWIDQICIDQHNDFERSHQVAFMRDIYLNSQGTFICLSTDEKETPWPNALSWFPQRDVHQFTFQSHNVTMVDYIKGWNAFYDLIECPWWSRAWIRQEFACSQTAIFLYHQEALDYTELSWLSSLCHSDLVHSYHHLHKSFSDTSSLRSETNEELRALTSRRHRTRESSDAARLLLLQKTMLGEGPIQCNLDFKVLALDARHSKASDPRDKIFSQLGLAHPSYNIIPDYTRSNTLSRVLIDTAVKIILFERDLTILSYALRFIKPPACQLPSWVPDWTSSTVSNFLPFGHLEELPCFGASAQIGADSINPVRFSDSTEGGQNTVLLVQALRLGIFEKCRLNFGGSKVSAILDDGSSIQCRAEAQLGDEIWLLMGTLCPYVLRSTEKGYKLISEVVATDHYETTGLMFEEKQRKMRRGFEILEEISII</sequence>
<dbReference type="EMBL" id="JABFAI010000041">
    <property type="protein sequence ID" value="KAF4959032.1"/>
    <property type="molecule type" value="Genomic_DNA"/>
</dbReference>
<dbReference type="AlphaFoldDB" id="A0A8H4TJI1"/>
<dbReference type="Pfam" id="PF06985">
    <property type="entry name" value="HET"/>
    <property type="match status" value="1"/>
</dbReference>
<comment type="caution">
    <text evidence="2">The sequence shown here is derived from an EMBL/GenBank/DDBJ whole genome shotgun (WGS) entry which is preliminary data.</text>
</comment>
<dbReference type="PANTHER" id="PTHR24148:SF82">
    <property type="entry name" value="HETEROKARYON INCOMPATIBILITY DOMAIN-CONTAINING PROTEIN"/>
    <property type="match status" value="1"/>
</dbReference>
<reference evidence="2" key="1">
    <citation type="journal article" date="2020" name="BMC Genomics">
        <title>Correction to: Identification and distribution of gene clusters required for synthesis of sphingolipid metabolism inhibitors in diverse species of the filamentous fungus Fusarium.</title>
        <authorList>
            <person name="Kim H.S."/>
            <person name="Lohmar J.M."/>
            <person name="Busman M."/>
            <person name="Brown D.W."/>
            <person name="Naumann T.A."/>
            <person name="Divon H.H."/>
            <person name="Lysoe E."/>
            <person name="Uhlig S."/>
            <person name="Proctor R.H."/>
        </authorList>
    </citation>
    <scope>NUCLEOTIDE SEQUENCE</scope>
    <source>
        <strain evidence="2">NRRL 45417</strain>
    </source>
</reference>
<evidence type="ECO:0000313" key="2">
    <source>
        <dbReference type="EMBL" id="KAF4959032.1"/>
    </source>
</evidence>
<gene>
    <name evidence="2" type="ORF">FGADI_1910</name>
</gene>
<proteinExistence type="predicted"/>
<protein>
    <recommendedName>
        <fullName evidence="1">Heterokaryon incompatibility domain-containing protein</fullName>
    </recommendedName>
</protein>
<keyword evidence="3" id="KW-1185">Reference proteome</keyword>
<dbReference type="PANTHER" id="PTHR24148">
    <property type="entry name" value="ANKYRIN REPEAT DOMAIN-CONTAINING PROTEIN 39 HOMOLOG-RELATED"/>
    <property type="match status" value="1"/>
</dbReference>
<evidence type="ECO:0000259" key="1">
    <source>
        <dbReference type="Pfam" id="PF06985"/>
    </source>
</evidence>
<dbReference type="InterPro" id="IPR052895">
    <property type="entry name" value="HetReg/Transcr_Mod"/>
</dbReference>
<organism evidence="2 3">
    <name type="scientific">Fusarium gaditjirri</name>
    <dbReference type="NCBI Taxonomy" id="282569"/>
    <lineage>
        <taxon>Eukaryota</taxon>
        <taxon>Fungi</taxon>
        <taxon>Dikarya</taxon>
        <taxon>Ascomycota</taxon>
        <taxon>Pezizomycotina</taxon>
        <taxon>Sordariomycetes</taxon>
        <taxon>Hypocreomycetidae</taxon>
        <taxon>Hypocreales</taxon>
        <taxon>Nectriaceae</taxon>
        <taxon>Fusarium</taxon>
        <taxon>Fusarium nisikadoi species complex</taxon>
    </lineage>
</organism>
<name>A0A8H4TJI1_9HYPO</name>
<accession>A0A8H4TJI1</accession>
<reference evidence="2" key="2">
    <citation type="submission" date="2020-05" db="EMBL/GenBank/DDBJ databases">
        <authorList>
            <person name="Kim H.-S."/>
            <person name="Proctor R.H."/>
            <person name="Brown D.W."/>
        </authorList>
    </citation>
    <scope>NUCLEOTIDE SEQUENCE</scope>
    <source>
        <strain evidence="2">NRRL 45417</strain>
    </source>
</reference>
<dbReference type="Proteomes" id="UP000604273">
    <property type="component" value="Unassembled WGS sequence"/>
</dbReference>
<dbReference type="OrthoDB" id="3477286at2759"/>
<feature type="domain" description="Heterokaryon incompatibility" evidence="1">
    <location>
        <begin position="78"/>
        <end position="226"/>
    </location>
</feature>